<gene>
    <name evidence="2" type="ORF">HHE94_13295</name>
</gene>
<name>A0AAP6Y1S0_9GAMM</name>
<accession>A0AAP6Y1S0</accession>
<reference evidence="2 3" key="1">
    <citation type="submission" date="2020-04" db="EMBL/GenBank/DDBJ databases">
        <title>Genome sequencing and assembly of Pseudoalteromonas arctica.</title>
        <authorList>
            <person name="Cook G.M."/>
        </authorList>
    </citation>
    <scope>NUCLEOTIDE SEQUENCE [LARGE SCALE GENOMIC DNA]</scope>
    <source>
        <strain evidence="2 3">NEC-BIFX-2020_001</strain>
    </source>
</reference>
<dbReference type="AlphaFoldDB" id="A0AAP6Y1S0"/>
<comment type="caution">
    <text evidence="2">The sequence shown here is derived from an EMBL/GenBank/DDBJ whole genome shotgun (WGS) entry which is preliminary data.</text>
</comment>
<protein>
    <recommendedName>
        <fullName evidence="1">TnsA endonuclease N-terminal domain-containing protein</fullName>
    </recommendedName>
</protein>
<evidence type="ECO:0000259" key="1">
    <source>
        <dbReference type="Pfam" id="PF08722"/>
    </source>
</evidence>
<proteinExistence type="predicted"/>
<dbReference type="InterPro" id="IPR014833">
    <property type="entry name" value="TnsA_N"/>
</dbReference>
<dbReference type="EMBL" id="JABBYB010000008">
    <property type="protein sequence ID" value="NMP03676.1"/>
    <property type="molecule type" value="Genomic_DNA"/>
</dbReference>
<dbReference type="RefSeq" id="WP_169044624.1">
    <property type="nucleotide sequence ID" value="NZ_JABBYB010000008.1"/>
</dbReference>
<dbReference type="Gene3D" id="3.40.91.30">
    <property type="match status" value="1"/>
</dbReference>
<sequence>MTVTKTNANIHRGRFVIRFYSQKNQCVLNPESFQELVQAFKLECDPNVEMFATQPEQIEVTIDKKVRRYTPDFLVLYRSGFAEYIEIHHESQVDNSYRSKIHLFNEYTRKTAQIGIRLIIVDKLNTIFMANLNLITMYYSKPSFPLTILSTGELTFGELIESLEGIASCPVSEAYGLIASNVYNFDMQKPLTVSTILTRVYFG</sequence>
<dbReference type="Proteomes" id="UP000549590">
    <property type="component" value="Unassembled WGS sequence"/>
</dbReference>
<evidence type="ECO:0000313" key="2">
    <source>
        <dbReference type="EMBL" id="NMP03676.1"/>
    </source>
</evidence>
<organism evidence="2 3">
    <name type="scientific">Pseudoalteromonas arctica</name>
    <dbReference type="NCBI Taxonomy" id="394751"/>
    <lineage>
        <taxon>Bacteria</taxon>
        <taxon>Pseudomonadati</taxon>
        <taxon>Pseudomonadota</taxon>
        <taxon>Gammaproteobacteria</taxon>
        <taxon>Alteromonadales</taxon>
        <taxon>Pseudoalteromonadaceae</taxon>
        <taxon>Pseudoalteromonas</taxon>
    </lineage>
</organism>
<evidence type="ECO:0000313" key="3">
    <source>
        <dbReference type="Proteomes" id="UP000549590"/>
    </source>
</evidence>
<feature type="domain" description="TnsA endonuclease N-terminal" evidence="1">
    <location>
        <begin position="45"/>
        <end position="109"/>
    </location>
</feature>
<dbReference type="Pfam" id="PF08722">
    <property type="entry name" value="Tn7_TnsA-like_N"/>
    <property type="match status" value="1"/>
</dbReference>